<evidence type="ECO:0000256" key="8">
    <source>
        <dbReference type="ARBA" id="ARBA00023136"/>
    </source>
</evidence>
<evidence type="ECO:0000313" key="13">
    <source>
        <dbReference type="Proteomes" id="UP000054985"/>
    </source>
</evidence>
<accession>A0A378K0C7</accession>
<keyword evidence="2" id="KW-1003">Cell membrane</keyword>
<keyword evidence="1" id="KW-0813">Transport</keyword>
<keyword evidence="4" id="KW-0067">ATP-binding</keyword>
<reference evidence="11 13" key="1">
    <citation type="submission" date="2015-11" db="EMBL/GenBank/DDBJ databases">
        <title>Genomic analysis of 38 Legionella species identifies large and diverse effector repertoires.</title>
        <authorList>
            <person name="Burstein D."/>
            <person name="Amaro F."/>
            <person name="Zusman T."/>
            <person name="Lifshitz Z."/>
            <person name="Cohen O."/>
            <person name="Gilbert J.A."/>
            <person name="Pupko T."/>
            <person name="Shuman H.A."/>
            <person name="Segal G."/>
        </authorList>
    </citation>
    <scope>NUCLEOTIDE SEQUENCE [LARGE SCALE GENOMIC DNA]</scope>
    <source>
        <strain evidence="11 13">ATCC 43877</strain>
    </source>
</reference>
<evidence type="ECO:0000256" key="5">
    <source>
        <dbReference type="ARBA" id="ARBA00022927"/>
    </source>
</evidence>
<keyword evidence="3" id="KW-0547">Nucleotide-binding</keyword>
<dbReference type="GO" id="GO:0006886">
    <property type="term" value="P:intracellular protein transport"/>
    <property type="evidence" value="ECO:0007669"/>
    <property type="project" value="InterPro"/>
</dbReference>
<dbReference type="GO" id="GO:0016020">
    <property type="term" value="C:membrane"/>
    <property type="evidence" value="ECO:0007669"/>
    <property type="project" value="InterPro"/>
</dbReference>
<dbReference type="EMBL" id="UGOG01000001">
    <property type="protein sequence ID" value="STX62709.1"/>
    <property type="molecule type" value="Genomic_DNA"/>
</dbReference>
<evidence type="ECO:0000313" key="14">
    <source>
        <dbReference type="Proteomes" id="UP000254040"/>
    </source>
</evidence>
<sequence>MNLNKEQFDILFGRYRNKNTNYPNNDASRKQFKLAIEFLEKKFQSEFIHLAGLSSANEQTFADHKLDWDLACQMLDASLPAQNNFKFDSNRAELEKIKVDQKIVRTSLISIHGMTSNLGLREKLIKGNLTQSEWLTDIDLQRMLELTQTQDKVHILSFNAPSIGTALHFEREQHTDGLPYTIPILLNKGSSGTNQGVHWLAAQITVDPTARTVSYKITDSMKLSKEQEKAYKDLIEEAINYQENNQPDLISFKGFPANEGWTIKRTDKDVVSQNQNDGFSCGYRALHNLFQIDGLVGDNEVAGRYKQIKGKDGIAPENSSALVQAFYEAQLENLTIDESVFDAINHKQKGLFEPDQDKKRIKKAALQDILSPQQPITTEDSGFLVNPAVSEAVNKLNGFSKVFSFPGTSDPSLSATDYEHLFTQLQVKLDKLNINLGILTLTPCNSEMLDGLNAYCGLNAGIRANKLKIDLDPSINPGVFVAKLKLALNNLSENNLAELVISDKGNVLNEEHWLQIYDFIEKKHIPIAITLPDKFINSTLQHQIDDVVSINQRIKNEKALNLEQRERIALDLENKGIRKRPKLKDARAGINIDIELQQEQQAEPPVAVQKTRATEEEVVGFGEIHALDFKGLMDLFLKKSGLSLSPEAQLISNSELKKNWHAWMGDIVYVEHDGVRYDPHTSDNVPEGKEVIIPGTQFGKISIEAAEQLMNHRELFQYGLNSDYLPPGFALVPDPSDSESLVLHFDRNAAKAVSVIAPQLQEHTSLKPPSADVFAEMILTLKPNENPRDELLLKQWNALNSSTYAREAIFEFRSQFPKLLLLNTAQLDQVFNLCNADGTFNAKILHYVIENTQRTESLFKGNVNRTEDNSVALDSMMKQFHGSEELAKNYIELSHDISTAVPDKTPHILLTLLADNPELKGQVESWAKQLSFDNQQMNALLQVYTEYSGAGLSKLFTVWKDIDLGLLKELNNTVFKKADSFAPMINKEKMQEALKILSGISQDKNKYAWWSRLMEQHASAVGYDSLPELVTAFNSFAKQIDEMHLTFYPEVSFNDVKSMPTVLGRILTILKNTAPADRAEQWKEMSSISLEPNGAVREFTQPEQLGKQGKLQPFVIPEMRVTPLEYSATDYSTKGKWKTIAEQDNLAETRKEFYRYIAHQKDRLPLKFYQEMDAKIVSSKCTDTEKAQLFALLADSTTGLTNTELTSNIEQAKEDWNHIVNSLNDIPLPLILKVLENKIRKELVERLYDLANAPALPVLKKLLDLISSALKIEGSYLQAKTELETKAKRLDKTCFILERITALFGDSIYSGMRFYTDTTYKEPGESIFYRHLDTAVALINGPMNIGFDNNEYGKKILALISTFGLANGDKEQNQANAYKIRMIFDAALATSNGAVNKALDMLQSMDKNGPPPLTPDNLYLFLSAFAEKYISSRDTAQIQNVVKQHFEGYFPDNYFKLLQAEGIPEEAQQLLNSKFSENENERKSIEQLLSHYTEPGDSLQYLDVIKKLIAITRDLSKSERETFLQKLNTPVLLEQTTIDDLTQLLEGIKKSGAPNDFLFFLNKAEHFQGNVHGLMQKSQVYLNTILPSMEQTKSKVVSKMDSLNLVIDLLLTTDPAKLGSAPEVTRPDDNDYLDFQRQLAVSPDSADPKLLETQIQTFIDKNPGANNLIALKNLRDHLQEFNKPEPIDAQPEQIQPVEQSNPVIRTVKAVGGAFSRAVGGLFGFMYKTIAGAKSEETPVEDSQEQQIQPVTAVVKKPKEFDTDLLTKASSELTTIIEKRKQFDQVFADLFKSINQAAEHYPGDKTTIINYLRHFLSNNYSEQDQIVFSWNNINLLKDEFIALDDPDIVRSLCNHFSNEDGEFTHESLLKLLSSREYSAFPKEDKKLFLNLLTSLINNDKPCTLDELNSLMARCTDKDKGPVLLQTLKNIYQSAPYPTLEQFQEWEDRCPENVELAQHLAECYARFDKAPCARESVNGFDLEYAKAQAAKMGGVTYSNEELEAIDQEVTAVKKLSTDEIKNELLGLRNKTKELSTERLVALSAELMHRTKGMPALFDEKGRQKLGRSFEIHTTQYLAIHSMLKTGTHVTSEIGTGEGKSRIMMLTNLCLYAQGKTVDFVTADVQLATRDYLSFRSLFQALGAKTNLIYQNTPANEYALDGINFSDAANLSLFRNKARSEGKAHLVIAENPKDRAMTLDEADRTYFDMSDTRFNYSAMADETIRDMPWAYEVLVGFFSQDNPEIMRLYQEDIDACNRLLIQYAYKEVGPEKAKRLESVAQSQLESWQQSALTALVLELDKDFVIKPDIEIETAKGPLMVSEARLLIGNREDRSSKFSFGVHQCLHARLNMLKNKPDAAQPGDEQLIARLSECENDFFIDNEKQIIYSSTSKSMMDEYEEGTVCAVSGTVGSIREQEEGTALYGNSKANEEMRFISVPRHRGLNRMDYPLYLAADKKSQQELFAQQIREARAANQPVAIICENDIESQAMMDYLQSIFPNDPALVRISSQTSSTDEAEHIENHAGLPGMVTVSTGMIGRGTDIPLKGQASEHGLKVLVNYLPRERELNQIIGRAGRFGAEGDTRIILNKVDLKKLFGKSSLNDGFYTATEAYIKQQHAIMDRKAQVERIIKFTVADFRRDLTNNYFDQFFNEVVPHQQPQLSAPWKKFFDETDKKWTETWQAIKGEMDNVNPDVHVVNKHLDNYQKVVQAKWNDLRDETKLLNVTGKTMDSPADVLKSDIGPLALSEKSKTILAGFSPERIAPLKTAVYEKYDPAHDGKAVLYTRPFEKLRAVFRGERSLFADFNAWMDNRGILFPNLRAWWNGHMTFGQLLFGGATKDSVIISDKGREIRAEQAPPKMTNNGGPSALVAGLGVKAVPTTKTTDLDNDVQSELSSTAAVAKTSVRSITEPTDIPPVHEHEPESQRSLTH</sequence>
<dbReference type="PANTHER" id="PTHR30612:SF0">
    <property type="entry name" value="CHLOROPLAST PROTEIN-TRANSPORTING ATPASE"/>
    <property type="match status" value="1"/>
</dbReference>
<dbReference type="GO" id="GO:0017038">
    <property type="term" value="P:protein import"/>
    <property type="evidence" value="ECO:0007669"/>
    <property type="project" value="InterPro"/>
</dbReference>
<dbReference type="STRING" id="39962.Lmor_1008"/>
<dbReference type="Gene3D" id="3.40.50.300">
    <property type="entry name" value="P-loop containing nucleotide triphosphate hydrolases"/>
    <property type="match status" value="2"/>
</dbReference>
<dbReference type="OrthoDB" id="5630235at2"/>
<evidence type="ECO:0000256" key="3">
    <source>
        <dbReference type="ARBA" id="ARBA00022741"/>
    </source>
</evidence>
<dbReference type="InterPro" id="IPR014018">
    <property type="entry name" value="SecA_motor_DEAD"/>
</dbReference>
<name>A0A378K0C7_9GAMM</name>
<evidence type="ECO:0000256" key="6">
    <source>
        <dbReference type="ARBA" id="ARBA00022967"/>
    </source>
</evidence>
<protein>
    <submittedName>
        <fullName evidence="12">Coiled-coil protein</fullName>
    </submittedName>
</protein>
<keyword evidence="7" id="KW-0811">Translocation</keyword>
<organism evidence="12 14">
    <name type="scientific">Legionella moravica</name>
    <dbReference type="NCBI Taxonomy" id="39962"/>
    <lineage>
        <taxon>Bacteria</taxon>
        <taxon>Pseudomonadati</taxon>
        <taxon>Pseudomonadota</taxon>
        <taxon>Gammaproteobacteria</taxon>
        <taxon>Legionellales</taxon>
        <taxon>Legionellaceae</taxon>
        <taxon>Legionella</taxon>
    </lineage>
</organism>
<dbReference type="InterPro" id="IPR000185">
    <property type="entry name" value="SecA"/>
</dbReference>
<dbReference type="SUPFAM" id="SSF52540">
    <property type="entry name" value="P-loop containing nucleoside triphosphate hydrolases"/>
    <property type="match status" value="2"/>
</dbReference>
<dbReference type="Proteomes" id="UP000054985">
    <property type="component" value="Unassembled WGS sequence"/>
</dbReference>
<evidence type="ECO:0000256" key="4">
    <source>
        <dbReference type="ARBA" id="ARBA00022840"/>
    </source>
</evidence>
<evidence type="ECO:0000313" key="12">
    <source>
        <dbReference type="EMBL" id="STX62709.1"/>
    </source>
</evidence>
<dbReference type="Pfam" id="PF21090">
    <property type="entry name" value="P-loop_SecA"/>
    <property type="match status" value="1"/>
</dbReference>
<keyword evidence="8" id="KW-0472">Membrane</keyword>
<evidence type="ECO:0000256" key="1">
    <source>
        <dbReference type="ARBA" id="ARBA00022448"/>
    </source>
</evidence>
<dbReference type="InterPro" id="IPR027417">
    <property type="entry name" value="P-loop_NTPase"/>
</dbReference>
<feature type="domain" description="SecA family profile" evidence="10">
    <location>
        <begin position="1978"/>
        <end position="2614"/>
    </location>
</feature>
<evidence type="ECO:0000256" key="7">
    <source>
        <dbReference type="ARBA" id="ARBA00023010"/>
    </source>
</evidence>
<gene>
    <name evidence="12" type="primary">secA_2</name>
    <name evidence="11" type="ORF">Lmor_1008</name>
    <name evidence="12" type="ORF">NCTC12239_01648</name>
</gene>
<evidence type="ECO:0000256" key="9">
    <source>
        <dbReference type="SAM" id="MobiDB-lite"/>
    </source>
</evidence>
<dbReference type="PROSITE" id="PS51196">
    <property type="entry name" value="SECA_MOTOR_DEAD"/>
    <property type="match status" value="1"/>
</dbReference>
<proteinExistence type="predicted"/>
<keyword evidence="6" id="KW-1278">Translocase</keyword>
<feature type="compositionally biased region" description="Polar residues" evidence="9">
    <location>
        <begin position="2885"/>
        <end position="2906"/>
    </location>
</feature>
<dbReference type="PANTHER" id="PTHR30612">
    <property type="entry name" value="SECA INNER MEMBRANE COMPONENT OF SEC PROTEIN SECRETION SYSTEM"/>
    <property type="match status" value="1"/>
</dbReference>
<evidence type="ECO:0000313" key="11">
    <source>
        <dbReference type="EMBL" id="KTD35561.1"/>
    </source>
</evidence>
<keyword evidence="13" id="KW-1185">Reference proteome</keyword>
<keyword evidence="5" id="KW-0653">Protein transport</keyword>
<dbReference type="InterPro" id="IPR011115">
    <property type="entry name" value="SecA_DEAD"/>
</dbReference>
<dbReference type="GO" id="GO:0006605">
    <property type="term" value="P:protein targeting"/>
    <property type="evidence" value="ECO:0007669"/>
    <property type="project" value="InterPro"/>
</dbReference>
<evidence type="ECO:0000256" key="2">
    <source>
        <dbReference type="ARBA" id="ARBA00022475"/>
    </source>
</evidence>
<feature type="region of interest" description="Disordered" evidence="9">
    <location>
        <begin position="2880"/>
        <end position="2926"/>
    </location>
</feature>
<evidence type="ECO:0000259" key="10">
    <source>
        <dbReference type="PROSITE" id="PS51196"/>
    </source>
</evidence>
<dbReference type="GO" id="GO:0005524">
    <property type="term" value="F:ATP binding"/>
    <property type="evidence" value="ECO:0007669"/>
    <property type="project" value="UniProtKB-KW"/>
</dbReference>
<dbReference type="RefSeq" id="WP_028384697.1">
    <property type="nucleotide sequence ID" value="NZ_CAAAJG010000009.1"/>
</dbReference>
<dbReference type="InterPro" id="IPR044722">
    <property type="entry name" value="SecA_SF2_C"/>
</dbReference>
<dbReference type="Pfam" id="PF07517">
    <property type="entry name" value="SecA_DEAD"/>
    <property type="match status" value="1"/>
</dbReference>
<dbReference type="EMBL" id="LNYN01000014">
    <property type="protein sequence ID" value="KTD35561.1"/>
    <property type="molecule type" value="Genomic_DNA"/>
</dbReference>
<reference evidence="12 14" key="2">
    <citation type="submission" date="2018-06" db="EMBL/GenBank/DDBJ databases">
        <authorList>
            <consortium name="Pathogen Informatics"/>
            <person name="Doyle S."/>
        </authorList>
    </citation>
    <scope>NUCLEOTIDE SEQUENCE [LARGE SCALE GENOMIC DNA]</scope>
    <source>
        <strain evidence="12 14">NCTC12239</strain>
    </source>
</reference>
<dbReference type="Proteomes" id="UP000254040">
    <property type="component" value="Unassembled WGS sequence"/>
</dbReference>